<organism evidence="1 2">
    <name type="scientific">Acidocella aquatica</name>
    <dbReference type="NCBI Taxonomy" id="1922313"/>
    <lineage>
        <taxon>Bacteria</taxon>
        <taxon>Pseudomonadati</taxon>
        <taxon>Pseudomonadota</taxon>
        <taxon>Alphaproteobacteria</taxon>
        <taxon>Acetobacterales</taxon>
        <taxon>Acidocellaceae</taxon>
        <taxon>Acidocella</taxon>
    </lineage>
</organism>
<protein>
    <submittedName>
        <fullName evidence="1">Uncharacterized protein</fullName>
    </submittedName>
</protein>
<sequence length="371" mass="42640">MLTPQDDLLGHQTPTTFDHVGTSDPAWMERLWYTGHAVPAGNVVFDIGLGYHPNRNVMDAFAGAEVDGIQYNFRVSRRARPNPLETTIGPLKIEVIEGLRRHRLTLAENDSPVSFDMEFIATMNPHEEEQHYRRRQGRVTEHMARAEQLGRYTGWLKIGEKTYDMGAETWLGQRDHSWGIRAEMRTDESHPPVTFYPPFLYSWVTVQFPTRGLHVFFKERAPGEKIYLSGEEVFAVGERARPGSLLEDVKYDFNFADDPRGQTVESAEFELHFADGSSRKIQIRTLPGRYYLKGGLYGGLNGWFQGDDKGKFHSEHERWDLRDPQTRRLARTLSDHVIEVRDGDEIGYGIIEYGVGKDFPLYKNVQMHPPI</sequence>
<dbReference type="Proteomes" id="UP001156641">
    <property type="component" value="Unassembled WGS sequence"/>
</dbReference>
<reference evidence="2" key="1">
    <citation type="journal article" date="2019" name="Int. J. Syst. Evol. Microbiol.">
        <title>The Global Catalogue of Microorganisms (GCM) 10K type strain sequencing project: providing services to taxonomists for standard genome sequencing and annotation.</title>
        <authorList>
            <consortium name="The Broad Institute Genomics Platform"/>
            <consortium name="The Broad Institute Genome Sequencing Center for Infectious Disease"/>
            <person name="Wu L."/>
            <person name="Ma J."/>
        </authorList>
    </citation>
    <scope>NUCLEOTIDE SEQUENCE [LARGE SCALE GENOMIC DNA]</scope>
    <source>
        <strain evidence="2">NBRC 112502</strain>
    </source>
</reference>
<dbReference type="SUPFAM" id="SSF159245">
    <property type="entry name" value="AttH-like"/>
    <property type="match status" value="1"/>
</dbReference>
<name>A0ABQ6A612_9PROT</name>
<dbReference type="EMBL" id="BSOS01000073">
    <property type="protein sequence ID" value="GLR67866.1"/>
    <property type="molecule type" value="Genomic_DNA"/>
</dbReference>
<comment type="caution">
    <text evidence="1">The sequence shown here is derived from an EMBL/GenBank/DDBJ whole genome shotgun (WGS) entry which is preliminary data.</text>
</comment>
<accession>A0ABQ6A612</accession>
<evidence type="ECO:0000313" key="1">
    <source>
        <dbReference type="EMBL" id="GLR67866.1"/>
    </source>
</evidence>
<evidence type="ECO:0000313" key="2">
    <source>
        <dbReference type="Proteomes" id="UP001156641"/>
    </source>
</evidence>
<keyword evidence="2" id="KW-1185">Reference proteome</keyword>
<dbReference type="RefSeq" id="WP_284258646.1">
    <property type="nucleotide sequence ID" value="NZ_BSOS01000073.1"/>
</dbReference>
<gene>
    <name evidence="1" type="ORF">GCM10010909_25470</name>
</gene>
<proteinExistence type="predicted"/>